<evidence type="ECO:0000313" key="3">
    <source>
        <dbReference type="Proteomes" id="UP001055286"/>
    </source>
</evidence>
<name>A0AA37M7I4_9HYPH</name>
<organism evidence="2 3">
    <name type="scientific">Methylobacterium frigidaeris</name>
    <dbReference type="NCBI Taxonomy" id="2038277"/>
    <lineage>
        <taxon>Bacteria</taxon>
        <taxon>Pseudomonadati</taxon>
        <taxon>Pseudomonadota</taxon>
        <taxon>Alphaproteobacteria</taxon>
        <taxon>Hyphomicrobiales</taxon>
        <taxon>Methylobacteriaceae</taxon>
        <taxon>Methylobacterium</taxon>
    </lineage>
</organism>
<evidence type="ECO:0000256" key="1">
    <source>
        <dbReference type="SAM" id="MobiDB-lite"/>
    </source>
</evidence>
<protein>
    <submittedName>
        <fullName evidence="2">Uncharacterized protein</fullName>
    </submittedName>
</protein>
<feature type="compositionally biased region" description="Acidic residues" evidence="1">
    <location>
        <begin position="200"/>
        <end position="210"/>
    </location>
</feature>
<dbReference type="Proteomes" id="UP001055286">
    <property type="component" value="Unassembled WGS sequence"/>
</dbReference>
<reference evidence="2" key="1">
    <citation type="journal article" date="2016" name="Front. Microbiol.">
        <title>Genome Sequence of the Piezophilic, Mesophilic Sulfate-Reducing Bacterium Desulfovibrio indicus J2T.</title>
        <authorList>
            <person name="Cao J."/>
            <person name="Maignien L."/>
            <person name="Shao Z."/>
            <person name="Alain K."/>
            <person name="Jebbar M."/>
        </authorList>
    </citation>
    <scope>NUCLEOTIDE SEQUENCE</scope>
    <source>
        <strain evidence="2">JCM 32048</strain>
    </source>
</reference>
<comment type="caution">
    <text evidence="2">The sequence shown here is derived from an EMBL/GenBank/DDBJ whole genome shotgun (WGS) entry which is preliminary data.</text>
</comment>
<feature type="region of interest" description="Disordered" evidence="1">
    <location>
        <begin position="183"/>
        <end position="230"/>
    </location>
</feature>
<proteinExistence type="predicted"/>
<accession>A0AA37M7I4</accession>
<dbReference type="EMBL" id="BPQJ01000034">
    <property type="protein sequence ID" value="GJD65064.1"/>
    <property type="molecule type" value="Genomic_DNA"/>
</dbReference>
<keyword evidence="3" id="KW-1185">Reference proteome</keyword>
<dbReference type="AlphaFoldDB" id="A0AA37M7I4"/>
<evidence type="ECO:0000313" key="2">
    <source>
        <dbReference type="EMBL" id="GJD65064.1"/>
    </source>
</evidence>
<gene>
    <name evidence="2" type="ORF">MPEAHAMD_5250</name>
</gene>
<reference evidence="2" key="2">
    <citation type="submission" date="2021-08" db="EMBL/GenBank/DDBJ databases">
        <authorList>
            <person name="Tani A."/>
            <person name="Ola A."/>
            <person name="Ogura Y."/>
            <person name="Katsura K."/>
            <person name="Hayashi T."/>
        </authorList>
    </citation>
    <scope>NUCLEOTIDE SEQUENCE</scope>
    <source>
        <strain evidence="2">JCM 32048</strain>
    </source>
</reference>
<sequence>MISGVDPSERRAVGEEPASLPSLSVCRLPFEEIADTLSKIRASPMGIEQALSEEIADLERELGNDPRFRKLRALRAALALYQPDSASVQGGHGPNNQFDAHLHSRGATATVYLGETKRRPGRQRDPERQRALDEAVSFVRNYDGMPTTADVYDHLVSLGIKIGGQSPAGNLSAMLYKDGRLTSHGRAGWSFGPPPTNSPESEEGSEENEPYNDGASYGSDTEPVDEDDLL</sequence>